<dbReference type="Proteomes" id="UP000285120">
    <property type="component" value="Unassembled WGS sequence"/>
</dbReference>
<keyword evidence="2" id="KW-0813">Transport</keyword>
<evidence type="ECO:0000256" key="3">
    <source>
        <dbReference type="ARBA" id="ARBA00022692"/>
    </source>
</evidence>
<dbReference type="PANTHER" id="PTHR23531:SF1">
    <property type="entry name" value="QUINOLENE RESISTANCE PROTEIN NORA"/>
    <property type="match status" value="1"/>
</dbReference>
<dbReference type="PROSITE" id="PS50850">
    <property type="entry name" value="MFS"/>
    <property type="match status" value="1"/>
</dbReference>
<dbReference type="InterPro" id="IPR001958">
    <property type="entry name" value="Tet-R_TetA/multi-R_MdtG-like"/>
</dbReference>
<feature type="transmembrane region" description="Helical" evidence="6">
    <location>
        <begin position="101"/>
        <end position="126"/>
    </location>
</feature>
<keyword evidence="4 6" id="KW-1133">Transmembrane helix</keyword>
<dbReference type="OrthoDB" id="9607at2"/>
<protein>
    <submittedName>
        <fullName evidence="8">Putative MFS family arabinose efflux permease</fullName>
    </submittedName>
</protein>
<keyword evidence="3 6" id="KW-0812">Transmembrane</keyword>
<dbReference type="InterPro" id="IPR011701">
    <property type="entry name" value="MFS"/>
</dbReference>
<feature type="transmembrane region" description="Helical" evidence="6">
    <location>
        <begin position="47"/>
        <end position="65"/>
    </location>
</feature>
<evidence type="ECO:0000256" key="2">
    <source>
        <dbReference type="ARBA" id="ARBA00022448"/>
    </source>
</evidence>
<dbReference type="InterPro" id="IPR036259">
    <property type="entry name" value="MFS_trans_sf"/>
</dbReference>
<evidence type="ECO:0000256" key="4">
    <source>
        <dbReference type="ARBA" id="ARBA00022989"/>
    </source>
</evidence>
<dbReference type="Pfam" id="PF07690">
    <property type="entry name" value="MFS_1"/>
    <property type="match status" value="1"/>
</dbReference>
<reference evidence="8 9" key="1">
    <citation type="submission" date="2018-09" db="EMBL/GenBank/DDBJ databases">
        <title>Genomic Encyclopedia of Archaeal and Bacterial Type Strains, Phase II (KMG-II): from individual species to whole genera.</title>
        <authorList>
            <person name="Goeker M."/>
        </authorList>
    </citation>
    <scope>NUCLEOTIDE SEQUENCE [LARGE SCALE GENOMIC DNA]</scope>
    <source>
        <strain evidence="8 9">DSM 17008</strain>
    </source>
</reference>
<feature type="transmembrane region" description="Helical" evidence="6">
    <location>
        <begin position="277"/>
        <end position="296"/>
    </location>
</feature>
<feature type="transmembrane region" description="Helical" evidence="6">
    <location>
        <begin position="337"/>
        <end position="358"/>
    </location>
</feature>
<evidence type="ECO:0000259" key="7">
    <source>
        <dbReference type="PROSITE" id="PS50850"/>
    </source>
</evidence>
<dbReference type="GO" id="GO:0005886">
    <property type="term" value="C:plasma membrane"/>
    <property type="evidence" value="ECO:0007669"/>
    <property type="project" value="UniProtKB-SubCell"/>
</dbReference>
<feature type="transmembrane region" description="Helical" evidence="6">
    <location>
        <begin position="302"/>
        <end position="325"/>
    </location>
</feature>
<name>A0A419V7D2_9BACL</name>
<keyword evidence="5 6" id="KW-0472">Membrane</keyword>
<feature type="transmembrane region" description="Helical" evidence="6">
    <location>
        <begin position="138"/>
        <end position="160"/>
    </location>
</feature>
<dbReference type="EMBL" id="RAPK01000006">
    <property type="protein sequence ID" value="RKD76006.1"/>
    <property type="molecule type" value="Genomic_DNA"/>
</dbReference>
<dbReference type="Gene3D" id="1.20.1250.20">
    <property type="entry name" value="MFS general substrate transporter like domains"/>
    <property type="match status" value="1"/>
</dbReference>
<dbReference type="InterPro" id="IPR020846">
    <property type="entry name" value="MFS_dom"/>
</dbReference>
<dbReference type="GO" id="GO:0022857">
    <property type="term" value="F:transmembrane transporter activity"/>
    <property type="evidence" value="ECO:0007669"/>
    <property type="project" value="InterPro"/>
</dbReference>
<organism evidence="8 9">
    <name type="scientific">Sinobaca qinghaiensis</name>
    <dbReference type="NCBI Taxonomy" id="342944"/>
    <lineage>
        <taxon>Bacteria</taxon>
        <taxon>Bacillati</taxon>
        <taxon>Bacillota</taxon>
        <taxon>Bacilli</taxon>
        <taxon>Bacillales</taxon>
        <taxon>Sporolactobacillaceae</taxon>
        <taxon>Sinobaca</taxon>
    </lineage>
</organism>
<dbReference type="RefSeq" id="WP_120191429.1">
    <property type="nucleotide sequence ID" value="NZ_RAPK01000006.1"/>
</dbReference>
<comment type="caution">
    <text evidence="8">The sequence shown here is derived from an EMBL/GenBank/DDBJ whole genome shotgun (WGS) entry which is preliminary data.</text>
</comment>
<feature type="domain" description="Major facilitator superfamily (MFS) profile" evidence="7">
    <location>
        <begin position="1"/>
        <end position="390"/>
    </location>
</feature>
<feature type="transmembrane region" description="Helical" evidence="6">
    <location>
        <begin position="208"/>
        <end position="235"/>
    </location>
</feature>
<proteinExistence type="predicted"/>
<feature type="transmembrane region" description="Helical" evidence="6">
    <location>
        <begin position="77"/>
        <end position="95"/>
    </location>
</feature>
<feature type="transmembrane region" description="Helical" evidence="6">
    <location>
        <begin position="247"/>
        <end position="270"/>
    </location>
</feature>
<dbReference type="PRINTS" id="PR01035">
    <property type="entry name" value="TCRTETA"/>
</dbReference>
<evidence type="ECO:0000313" key="9">
    <source>
        <dbReference type="Proteomes" id="UP000285120"/>
    </source>
</evidence>
<gene>
    <name evidence="8" type="ORF">ATL39_0218</name>
</gene>
<dbReference type="PANTHER" id="PTHR23531">
    <property type="entry name" value="QUINOLENE RESISTANCE PROTEIN NORA"/>
    <property type="match status" value="1"/>
</dbReference>
<sequence>MKTTITLRHHVLFLASIFCFWFATYIYIPTFSLYLEYQAFPLDTIGIILGSYGVTQVLLRFPLGVLSDRLQYLRKALYIAGFVFAIVSGLMLIYFDSFFPILMARLFAGVTAAMWVMATIMYAQYFRPDQSSRAMGTVQFLTVTPQFISMASAGFLVSQFGWSLPFWIAVVFSVLGLVLALAVKVVPVEAGSAPKMNLSEYVTGTLKVKYLLPVTTVSMLCHAIMFITIFGFTPLYASSLGVTERELIWLMTGFFVPHAAASLGVAFASISPERERFYFIGGLVLTVVMLAAVPLTNSLLTLSLVHGVIGLALGVVLPLLLANIARLPGNQLKNSVMGFYQSFYALGIFLGPLIGGAVAENIGLNAVFVMGSIFAAAALGVVWLYFKDRKPAVNNIKKPASF</sequence>
<dbReference type="InterPro" id="IPR052714">
    <property type="entry name" value="MFS_Exporter"/>
</dbReference>
<evidence type="ECO:0000256" key="1">
    <source>
        <dbReference type="ARBA" id="ARBA00004651"/>
    </source>
</evidence>
<accession>A0A419V7D2</accession>
<keyword evidence="9" id="KW-1185">Reference proteome</keyword>
<evidence type="ECO:0000313" key="8">
    <source>
        <dbReference type="EMBL" id="RKD76006.1"/>
    </source>
</evidence>
<evidence type="ECO:0000256" key="5">
    <source>
        <dbReference type="ARBA" id="ARBA00023136"/>
    </source>
</evidence>
<dbReference type="AlphaFoldDB" id="A0A419V7D2"/>
<feature type="transmembrane region" description="Helical" evidence="6">
    <location>
        <begin position="12"/>
        <end position="35"/>
    </location>
</feature>
<feature type="transmembrane region" description="Helical" evidence="6">
    <location>
        <begin position="166"/>
        <end position="187"/>
    </location>
</feature>
<dbReference type="SUPFAM" id="SSF103473">
    <property type="entry name" value="MFS general substrate transporter"/>
    <property type="match status" value="1"/>
</dbReference>
<evidence type="ECO:0000256" key="6">
    <source>
        <dbReference type="SAM" id="Phobius"/>
    </source>
</evidence>
<feature type="transmembrane region" description="Helical" evidence="6">
    <location>
        <begin position="364"/>
        <end position="386"/>
    </location>
</feature>
<comment type="subcellular location">
    <subcellularLocation>
        <location evidence="1">Cell membrane</location>
        <topology evidence="1">Multi-pass membrane protein</topology>
    </subcellularLocation>
</comment>